<dbReference type="EMBL" id="LR589145">
    <property type="protein sequence ID" value="VTP02936.1"/>
    <property type="molecule type" value="Genomic_DNA"/>
</dbReference>
<protein>
    <submittedName>
        <fullName evidence="1">Uncharacterized protein</fullName>
    </submittedName>
</protein>
<accession>A0A653F1Q8</accession>
<proteinExistence type="predicted"/>
<organism evidence="1">
    <name type="scientific">Mycobacterium riyadhense</name>
    <dbReference type="NCBI Taxonomy" id="486698"/>
    <lineage>
        <taxon>Bacteria</taxon>
        <taxon>Bacillati</taxon>
        <taxon>Actinomycetota</taxon>
        <taxon>Actinomycetes</taxon>
        <taxon>Mycobacteriales</taxon>
        <taxon>Mycobacteriaceae</taxon>
        <taxon>Mycobacterium</taxon>
    </lineage>
</organism>
<gene>
    <name evidence="1" type="ORF">BIN_B_04792</name>
</gene>
<dbReference type="AlphaFoldDB" id="A0A653F1Q8"/>
<reference evidence="1" key="1">
    <citation type="submission" date="2019-05" db="EMBL/GenBank/DDBJ databases">
        <authorList>
            <person name="Naeem R."/>
            <person name="Antony C."/>
            <person name="Guan Q."/>
        </authorList>
    </citation>
    <scope>NUCLEOTIDE SEQUENCE</scope>
    <source>
        <strain evidence="1">2</strain>
    </source>
</reference>
<sequence length="53" mass="5670">MSVVITRNESLTAAGVSSADLETLRAVNEKIAIARSVPTKMSDDAWLCISAIY</sequence>
<evidence type="ECO:0000313" key="1">
    <source>
        <dbReference type="EMBL" id="VTP02936.1"/>
    </source>
</evidence>
<name>A0A653F1Q8_9MYCO</name>
<dbReference type="RefSeq" id="WP_204800865.1">
    <property type="nucleotide sequence ID" value="NZ_CAJMWI010000001.1"/>
</dbReference>